<organism evidence="4 5">
    <name type="scientific">Pollutimonas bauzanensis</name>
    <dbReference type="NCBI Taxonomy" id="658167"/>
    <lineage>
        <taxon>Bacteria</taxon>
        <taxon>Pseudomonadati</taxon>
        <taxon>Pseudomonadota</taxon>
        <taxon>Betaproteobacteria</taxon>
        <taxon>Burkholderiales</taxon>
        <taxon>Alcaligenaceae</taxon>
        <taxon>Pollutimonas</taxon>
    </lineage>
</organism>
<dbReference type="InterPro" id="IPR005656">
    <property type="entry name" value="MmgE_PrpD"/>
</dbReference>
<dbReference type="InterPro" id="IPR036148">
    <property type="entry name" value="MmgE/PrpD_sf"/>
</dbReference>
<evidence type="ECO:0000256" key="1">
    <source>
        <dbReference type="ARBA" id="ARBA00006174"/>
    </source>
</evidence>
<evidence type="ECO:0000313" key="4">
    <source>
        <dbReference type="EMBL" id="SHI07652.1"/>
    </source>
</evidence>
<evidence type="ECO:0000259" key="2">
    <source>
        <dbReference type="Pfam" id="PF03972"/>
    </source>
</evidence>
<dbReference type="EMBL" id="FQXE01000008">
    <property type="protein sequence ID" value="SHI07652.1"/>
    <property type="molecule type" value="Genomic_DNA"/>
</dbReference>
<feature type="domain" description="MmgE/PrpD N-terminal" evidence="2">
    <location>
        <begin position="5"/>
        <end position="240"/>
    </location>
</feature>
<name>A0A1M5Y6Q0_9BURK</name>
<accession>A0A1M5Y6Q0</accession>
<dbReference type="Gene3D" id="3.30.1330.120">
    <property type="entry name" value="2-methylcitrate dehydratase PrpD"/>
    <property type="match status" value="1"/>
</dbReference>
<reference evidence="4 5" key="1">
    <citation type="submission" date="2016-11" db="EMBL/GenBank/DDBJ databases">
        <authorList>
            <person name="Jaros S."/>
            <person name="Januszkiewicz K."/>
            <person name="Wedrychowicz H."/>
        </authorList>
    </citation>
    <scope>NUCLEOTIDE SEQUENCE [LARGE SCALE GENOMIC DNA]</scope>
    <source>
        <strain evidence="4 5">CGMCC 1.10190</strain>
    </source>
</reference>
<evidence type="ECO:0000259" key="3">
    <source>
        <dbReference type="Pfam" id="PF19305"/>
    </source>
</evidence>
<evidence type="ECO:0000313" key="5">
    <source>
        <dbReference type="Proteomes" id="UP000184226"/>
    </source>
</evidence>
<dbReference type="Proteomes" id="UP000184226">
    <property type="component" value="Unassembled WGS sequence"/>
</dbReference>
<dbReference type="SUPFAM" id="SSF103378">
    <property type="entry name" value="2-methylcitrate dehydratase PrpD"/>
    <property type="match status" value="1"/>
</dbReference>
<dbReference type="InterPro" id="IPR042188">
    <property type="entry name" value="MmgE/PrpD_sf_2"/>
</dbReference>
<dbReference type="InterPro" id="IPR045337">
    <property type="entry name" value="MmgE_PrpD_C"/>
</dbReference>
<dbReference type="Pfam" id="PF19305">
    <property type="entry name" value="MmgE_PrpD_C"/>
    <property type="match status" value="1"/>
</dbReference>
<proteinExistence type="inferred from homology"/>
<keyword evidence="5" id="KW-1185">Reference proteome</keyword>
<dbReference type="Pfam" id="PF03972">
    <property type="entry name" value="MmgE_PrpD_N"/>
    <property type="match status" value="1"/>
</dbReference>
<gene>
    <name evidence="4" type="ORF">SAMN04488135_108106</name>
</gene>
<dbReference type="InterPro" id="IPR045336">
    <property type="entry name" value="MmgE_PrpD_N"/>
</dbReference>
<sequence length="458" mass="47681">MAITQQLAEFVLAPSGRLAPAAVRARAARYIADTLAVTIAGSAEAGPRALEKAIQPSGDAGAIGVPWNAYRYRAADACLLYGMAAHILDYDDVSMLAVCHPSAPVVSALCVLAPSVPASGAQFIDAYIVGTEVSIRCGQAMGFRHYDLGFHATATLGSLGAAAACARLLGLSLAQTCHALAIAASLSAGIRKNFGSMVKSLHVGQAAAHGLQAARLANAGIQGAAEALEDGGWLKAFSGGMTDHWPADLKLGQPFAIDDPGFEQKRYPCCYLMHKIIQATLALRRQHGLSLDGLESARIDMCRGGATPLIHPLPRNGLNAKFSGPYAVAGALADGRVDLKSFEDDAVLRPAIQSAMAATSLVEGDIAPAQGSDLGNAPVTVSLAYGDGRRYAHTVTLSPGSVQDPLSDADLLEKARDCLARGLPDTSADTARAWFEAGLRLDARPSAREWLGGLRHDN</sequence>
<dbReference type="RefSeq" id="WP_073104357.1">
    <property type="nucleotide sequence ID" value="NZ_FQXE01000008.1"/>
</dbReference>
<feature type="domain" description="MmgE/PrpD C-terminal" evidence="3">
    <location>
        <begin position="267"/>
        <end position="429"/>
    </location>
</feature>
<dbReference type="GO" id="GO:0016829">
    <property type="term" value="F:lyase activity"/>
    <property type="evidence" value="ECO:0007669"/>
    <property type="project" value="InterPro"/>
</dbReference>
<dbReference type="OrthoDB" id="8680281at2"/>
<dbReference type="PANTHER" id="PTHR16943">
    <property type="entry name" value="2-METHYLCITRATE DEHYDRATASE-RELATED"/>
    <property type="match status" value="1"/>
</dbReference>
<dbReference type="Gene3D" id="1.10.4100.10">
    <property type="entry name" value="2-methylcitrate dehydratase PrpD"/>
    <property type="match status" value="1"/>
</dbReference>
<protein>
    <submittedName>
        <fullName evidence="4">2-methylcitrate dehydratase PrpD</fullName>
    </submittedName>
</protein>
<dbReference type="InterPro" id="IPR042183">
    <property type="entry name" value="MmgE/PrpD_sf_1"/>
</dbReference>
<dbReference type="STRING" id="658167.SAMN04488135_108106"/>
<comment type="similarity">
    <text evidence="1">Belongs to the PrpD family.</text>
</comment>
<dbReference type="PANTHER" id="PTHR16943:SF8">
    <property type="entry name" value="2-METHYLCITRATE DEHYDRATASE"/>
    <property type="match status" value="1"/>
</dbReference>
<dbReference type="AlphaFoldDB" id="A0A1M5Y6Q0"/>